<evidence type="ECO:0000259" key="2">
    <source>
        <dbReference type="Pfam" id="PF04982"/>
    </source>
</evidence>
<feature type="domain" description="HPP transmembrane region" evidence="2">
    <location>
        <begin position="12"/>
        <end position="150"/>
    </location>
</feature>
<evidence type="ECO:0000256" key="1">
    <source>
        <dbReference type="SAM" id="Phobius"/>
    </source>
</evidence>
<dbReference type="HOGENOM" id="CLU_1736201_0_0_1"/>
<dbReference type="EMBL" id="CP000588">
    <property type="protein sequence ID" value="ABO97504.1"/>
    <property type="molecule type" value="Genomic_DNA"/>
</dbReference>
<name>A4S1V0_OSTLU</name>
<keyword evidence="4" id="KW-1185">Reference proteome</keyword>
<accession>A4S1V0</accession>
<evidence type="ECO:0000313" key="4">
    <source>
        <dbReference type="Proteomes" id="UP000001568"/>
    </source>
</evidence>
<dbReference type="OrthoDB" id="498799at2759"/>
<feature type="non-terminal residue" evidence="3">
    <location>
        <position position="1"/>
    </location>
</feature>
<feature type="transmembrane region" description="Helical" evidence="1">
    <location>
        <begin position="45"/>
        <end position="63"/>
    </location>
</feature>
<feature type="transmembrane region" description="Helical" evidence="1">
    <location>
        <begin position="131"/>
        <end position="150"/>
    </location>
</feature>
<dbReference type="Gramene" id="ABO97504">
    <property type="protein sequence ID" value="ABO97504"/>
    <property type="gene ID" value="OSTLU_7036"/>
</dbReference>
<keyword evidence="1" id="KW-0472">Membrane</keyword>
<feature type="transmembrane region" description="Helical" evidence="1">
    <location>
        <begin position="16"/>
        <end position="33"/>
    </location>
</feature>
<dbReference type="RefSeq" id="XP_001419211.1">
    <property type="nucleotide sequence ID" value="XM_001419174.1"/>
</dbReference>
<dbReference type="GeneID" id="5003209"/>
<reference evidence="3 4" key="1">
    <citation type="journal article" date="2007" name="Proc. Natl. Acad. Sci. U.S.A.">
        <title>The tiny eukaryote Ostreococcus provides genomic insights into the paradox of plankton speciation.</title>
        <authorList>
            <person name="Palenik B."/>
            <person name="Grimwood J."/>
            <person name="Aerts A."/>
            <person name="Rouze P."/>
            <person name="Salamov A."/>
            <person name="Putnam N."/>
            <person name="Dupont C."/>
            <person name="Jorgensen R."/>
            <person name="Derelle E."/>
            <person name="Rombauts S."/>
            <person name="Zhou K."/>
            <person name="Otillar R."/>
            <person name="Merchant S.S."/>
            <person name="Podell S."/>
            <person name="Gaasterland T."/>
            <person name="Napoli C."/>
            <person name="Gendler K."/>
            <person name="Manuell A."/>
            <person name="Tai V."/>
            <person name="Vallon O."/>
            <person name="Piganeau G."/>
            <person name="Jancek S."/>
            <person name="Heijde M."/>
            <person name="Jabbari K."/>
            <person name="Bowler C."/>
            <person name="Lohr M."/>
            <person name="Robbens S."/>
            <person name="Werner G."/>
            <person name="Dubchak I."/>
            <person name="Pazour G.J."/>
            <person name="Ren Q."/>
            <person name="Paulsen I."/>
            <person name="Delwiche C."/>
            <person name="Schmutz J."/>
            <person name="Rokhsar D."/>
            <person name="Van de Peer Y."/>
            <person name="Moreau H."/>
            <person name="Grigoriev I.V."/>
        </authorList>
    </citation>
    <scope>NUCLEOTIDE SEQUENCE [LARGE SCALE GENOMIC DNA]</scope>
    <source>
        <strain evidence="3 4">CCE9901</strain>
    </source>
</reference>
<dbReference type="InterPro" id="IPR058581">
    <property type="entry name" value="TM_HPP"/>
</dbReference>
<dbReference type="PANTHER" id="PTHR33741">
    <property type="entry name" value="TRANSMEMBRANE PROTEIN DDB_G0269096-RELATED"/>
    <property type="match status" value="1"/>
</dbReference>
<dbReference type="Pfam" id="PF04982">
    <property type="entry name" value="TM_HPP"/>
    <property type="match status" value="1"/>
</dbReference>
<keyword evidence="1" id="KW-1133">Transmembrane helix</keyword>
<organism evidence="3 4">
    <name type="scientific">Ostreococcus lucimarinus (strain CCE9901)</name>
    <dbReference type="NCBI Taxonomy" id="436017"/>
    <lineage>
        <taxon>Eukaryota</taxon>
        <taxon>Viridiplantae</taxon>
        <taxon>Chlorophyta</taxon>
        <taxon>Mamiellophyceae</taxon>
        <taxon>Mamiellales</taxon>
        <taxon>Bathycoccaceae</taxon>
        <taxon>Ostreococcus</taxon>
    </lineage>
</organism>
<dbReference type="OMA" id="KASTKWP"/>
<dbReference type="KEGG" id="olu:OSTLU_7036"/>
<feature type="transmembrane region" description="Helical" evidence="1">
    <location>
        <begin position="100"/>
        <end position="119"/>
    </location>
</feature>
<evidence type="ECO:0000313" key="3">
    <source>
        <dbReference type="EMBL" id="ABO97504.1"/>
    </source>
</evidence>
<keyword evidence="1" id="KW-0812">Transmembrane</keyword>
<gene>
    <name evidence="3" type="ORF">OSTLU_7036</name>
</gene>
<dbReference type="AlphaFoldDB" id="A4S1V0"/>
<dbReference type="InterPro" id="IPR007065">
    <property type="entry name" value="HPP"/>
</dbReference>
<dbReference type="PANTHER" id="PTHR33741:SF1">
    <property type="entry name" value="HPP FAMILY PROTEIN, EXPRESSED"/>
    <property type="match status" value="1"/>
</dbReference>
<proteinExistence type="predicted"/>
<feature type="non-terminal residue" evidence="3">
    <location>
        <position position="151"/>
    </location>
</feature>
<feature type="transmembrane region" description="Helical" evidence="1">
    <location>
        <begin position="69"/>
        <end position="88"/>
    </location>
</feature>
<dbReference type="Proteomes" id="UP000001568">
    <property type="component" value="Chromosome 8"/>
</dbReference>
<protein>
    <recommendedName>
        <fullName evidence="2">HPP transmembrane region domain-containing protein</fullName>
    </recommendedName>
</protein>
<sequence>PSSDGGVVGERPFSDVVYGCAFCAATTYALGAVDCWMRANAMARAPFMIGAWASLSVLAFGVVDAPPLRWWNLIVATTCSALIGVLSVRAFGANHVARAVALGASLAVMMRLGAIHPPAGAVAFAAVESPAFADLGWWFAVYPALIGAVFI</sequence>